<feature type="chain" id="PRO_5001652765" evidence="1">
    <location>
        <begin position="29"/>
        <end position="140"/>
    </location>
</feature>
<organism evidence="2 3">
    <name type="scientific">Lichtheimia corymbifera JMRC:FSU:9682</name>
    <dbReference type="NCBI Taxonomy" id="1263082"/>
    <lineage>
        <taxon>Eukaryota</taxon>
        <taxon>Fungi</taxon>
        <taxon>Fungi incertae sedis</taxon>
        <taxon>Mucoromycota</taxon>
        <taxon>Mucoromycotina</taxon>
        <taxon>Mucoromycetes</taxon>
        <taxon>Mucorales</taxon>
        <taxon>Lichtheimiaceae</taxon>
        <taxon>Lichtheimia</taxon>
    </lineage>
</organism>
<evidence type="ECO:0000313" key="2">
    <source>
        <dbReference type="EMBL" id="CDH53351.1"/>
    </source>
</evidence>
<evidence type="ECO:0000313" key="3">
    <source>
        <dbReference type="Proteomes" id="UP000027586"/>
    </source>
</evidence>
<name>A0A068RWI4_9FUNG</name>
<dbReference type="AlphaFoldDB" id="A0A068RWI4"/>
<protein>
    <submittedName>
        <fullName evidence="2">Uncharacterized protein</fullName>
    </submittedName>
</protein>
<reference evidence="2" key="1">
    <citation type="submission" date="2013-08" db="EMBL/GenBank/DDBJ databases">
        <title>Gene expansion shapes genome architecture in the human pathogen Lichtheimia corymbifera: an evolutionary genomics analysis in the ancient terrestrial Mucorales (Mucoromycotina).</title>
        <authorList>
            <person name="Schwartze V.U."/>
            <person name="Winter S."/>
            <person name="Shelest E."/>
            <person name="Marcet-Houben M."/>
            <person name="Horn F."/>
            <person name="Wehner S."/>
            <person name="Hoffmann K."/>
            <person name="Riege K."/>
            <person name="Sammeth M."/>
            <person name="Nowrousian M."/>
            <person name="Valiante V."/>
            <person name="Linde J."/>
            <person name="Jacobsen I.D."/>
            <person name="Marz M."/>
            <person name="Brakhage A.A."/>
            <person name="Gabaldon T."/>
            <person name="Bocker S."/>
            <person name="Voigt K."/>
        </authorList>
    </citation>
    <scope>NUCLEOTIDE SEQUENCE [LARGE SCALE GENOMIC DNA]</scope>
    <source>
        <strain evidence="2">FSU 9682</strain>
    </source>
</reference>
<accession>A0A068RWI4</accession>
<dbReference type="Proteomes" id="UP000027586">
    <property type="component" value="Unassembled WGS sequence"/>
</dbReference>
<feature type="signal peptide" evidence="1">
    <location>
        <begin position="1"/>
        <end position="28"/>
    </location>
</feature>
<proteinExistence type="predicted"/>
<keyword evidence="3" id="KW-1185">Reference proteome</keyword>
<dbReference type="EMBL" id="CBTN010000017">
    <property type="protein sequence ID" value="CDH53351.1"/>
    <property type="molecule type" value="Genomic_DNA"/>
</dbReference>
<sequence length="140" mass="16391">MHNKGMLSPPTILHASLSSVILWLLTRSNVQDFASYIVAVIVILDPYNELSLHHGLPFCRHRKLKKLNDGTRIICMEVRSAKIPMDYEDRFHYIKVFELLIKMKEMCVEQEHITKELQKEHVGLIQVDKKDQVKHLSFQL</sequence>
<dbReference type="OrthoDB" id="2230412at2759"/>
<comment type="caution">
    <text evidence="2">The sequence shown here is derived from an EMBL/GenBank/DDBJ whole genome shotgun (WGS) entry which is preliminary data.</text>
</comment>
<gene>
    <name evidence="2" type="ORF">LCOR_04709.1</name>
</gene>
<evidence type="ECO:0000256" key="1">
    <source>
        <dbReference type="SAM" id="SignalP"/>
    </source>
</evidence>
<dbReference type="VEuPathDB" id="FungiDB:LCOR_04709.1"/>
<keyword evidence="1" id="KW-0732">Signal</keyword>